<sequence length="130" mass="14611">MFVHIRILWGMLGEHVVPPKPENSLLKEFNKQCSTNEQLQNAETSQTGGNIITKKEVQTIRDACAGRKKVGKHIVYLENFYFLYICSLLSKLGICFWAPDLEEGPGFLYNAACRTVAIMTFCQLACSGAY</sequence>
<organism evidence="1 2">
    <name type="scientific">Austropuccinia psidii MF-1</name>
    <dbReference type="NCBI Taxonomy" id="1389203"/>
    <lineage>
        <taxon>Eukaryota</taxon>
        <taxon>Fungi</taxon>
        <taxon>Dikarya</taxon>
        <taxon>Basidiomycota</taxon>
        <taxon>Pucciniomycotina</taxon>
        <taxon>Pucciniomycetes</taxon>
        <taxon>Pucciniales</taxon>
        <taxon>Sphaerophragmiaceae</taxon>
        <taxon>Austropuccinia</taxon>
    </lineage>
</organism>
<evidence type="ECO:0000313" key="2">
    <source>
        <dbReference type="Proteomes" id="UP000765509"/>
    </source>
</evidence>
<dbReference type="EMBL" id="AVOT02071473">
    <property type="protein sequence ID" value="MBW0561758.1"/>
    <property type="molecule type" value="Genomic_DNA"/>
</dbReference>
<comment type="caution">
    <text evidence="1">The sequence shown here is derived from an EMBL/GenBank/DDBJ whole genome shotgun (WGS) entry which is preliminary data.</text>
</comment>
<keyword evidence="2" id="KW-1185">Reference proteome</keyword>
<dbReference type="Proteomes" id="UP000765509">
    <property type="component" value="Unassembled WGS sequence"/>
</dbReference>
<accession>A0A9Q3JEI3</accession>
<dbReference type="OrthoDB" id="3045408at2759"/>
<evidence type="ECO:0000313" key="1">
    <source>
        <dbReference type="EMBL" id="MBW0561758.1"/>
    </source>
</evidence>
<proteinExistence type="predicted"/>
<gene>
    <name evidence="1" type="ORF">O181_101473</name>
</gene>
<name>A0A9Q3JEI3_9BASI</name>
<protein>
    <submittedName>
        <fullName evidence="1">Uncharacterized protein</fullName>
    </submittedName>
</protein>
<reference evidence="1" key="1">
    <citation type="submission" date="2021-03" db="EMBL/GenBank/DDBJ databases">
        <title>Draft genome sequence of rust myrtle Austropuccinia psidii MF-1, a brazilian biotype.</title>
        <authorList>
            <person name="Quecine M.C."/>
            <person name="Pachon D.M.R."/>
            <person name="Bonatelli M.L."/>
            <person name="Correr F.H."/>
            <person name="Franceschini L.M."/>
            <person name="Leite T.F."/>
            <person name="Margarido G.R.A."/>
            <person name="Almeida C.A."/>
            <person name="Ferrarezi J.A."/>
            <person name="Labate C.A."/>
        </authorList>
    </citation>
    <scope>NUCLEOTIDE SEQUENCE</scope>
    <source>
        <strain evidence="1">MF-1</strain>
    </source>
</reference>
<dbReference type="AlphaFoldDB" id="A0A9Q3JEI3"/>